<dbReference type="InterPro" id="IPR050103">
    <property type="entry name" value="Class-III_PLP-dep_AT"/>
</dbReference>
<comment type="cofactor">
    <cofactor evidence="5">
        <name>pyridoxal 5'-phosphate</name>
        <dbReference type="ChEBI" id="CHEBI:597326"/>
    </cofactor>
    <text evidence="5">Binds 1 pyridoxal phosphate per subunit.</text>
</comment>
<keyword evidence="5" id="KW-0963">Cytoplasm</keyword>
<dbReference type="STRING" id="169679.CSACC_07100"/>
<organism evidence="6 7">
    <name type="scientific">Clostridium saccharobutylicum</name>
    <dbReference type="NCBI Taxonomy" id="169679"/>
    <lineage>
        <taxon>Bacteria</taxon>
        <taxon>Bacillati</taxon>
        <taxon>Bacillota</taxon>
        <taxon>Clostridia</taxon>
        <taxon>Eubacteriales</taxon>
        <taxon>Clostridiaceae</taxon>
        <taxon>Clostridium</taxon>
    </lineage>
</organism>
<dbReference type="GO" id="GO:0005737">
    <property type="term" value="C:cytoplasm"/>
    <property type="evidence" value="ECO:0007669"/>
    <property type="project" value="UniProtKB-SubCell"/>
</dbReference>
<feature type="binding site" evidence="5">
    <location>
        <begin position="103"/>
        <end position="104"/>
    </location>
    <ligand>
        <name>pyridoxal 5'-phosphate</name>
        <dbReference type="ChEBI" id="CHEBI:597326"/>
    </ligand>
</feature>
<sequence length="394" mass="43113">MSYDFNEAKEHIVNSYGRLDPVITHGEGVYLYDKDENKYLDFTSGIGVSSLGYGNKKWIEATTNQLKTLAHASNIFFTEPSVKLAKELTEKSNMKKVFLANSGAEANEGAIKLARKYSYDKYGNGRSKVLTLIQSFHGRTITTLKATGQEKFHQYFYPFTEGFNYVKANDIEDFKDKLTNDVCAIMLEAIQGEGGVVPLDKDFVQQVVNICNEKDVLVIFDEVQCGIARTGKMFGYNNFDVEADIVSVAKGLGAGLPIGGVLCSSKVQDVFKPGDHGSTFGGNPVVCAGALVVLDELCNKESFEDIAEKGAYVKELLEKSKNPQIVDVRGLGLMIGIKVKCAPSLVQKEAIKKGLLVLTAGKDVVRLLPPLVISKEELKAGIDIILEVLSNIQD</sequence>
<evidence type="ECO:0000313" key="7">
    <source>
        <dbReference type="Proteomes" id="UP000191154"/>
    </source>
</evidence>
<dbReference type="PIRSF" id="PIRSF000521">
    <property type="entry name" value="Transaminase_4ab_Lys_Orn"/>
    <property type="match status" value="1"/>
</dbReference>
<dbReference type="NCBIfam" id="TIGR00707">
    <property type="entry name" value="argD"/>
    <property type="match status" value="1"/>
</dbReference>
<evidence type="ECO:0000256" key="5">
    <source>
        <dbReference type="HAMAP-Rule" id="MF_01107"/>
    </source>
</evidence>
<dbReference type="SUPFAM" id="SSF53383">
    <property type="entry name" value="PLP-dependent transferases"/>
    <property type="match status" value="1"/>
</dbReference>
<evidence type="ECO:0000256" key="3">
    <source>
        <dbReference type="ARBA" id="ARBA00022679"/>
    </source>
</evidence>
<feature type="binding site" evidence="5">
    <location>
        <position position="279"/>
    </location>
    <ligand>
        <name>pyridoxal 5'-phosphate</name>
        <dbReference type="ChEBI" id="CHEBI:597326"/>
    </ligand>
</feature>
<comment type="subcellular location">
    <subcellularLocation>
        <location evidence="5">Cytoplasm</location>
    </subcellularLocation>
</comment>
<dbReference type="Proteomes" id="UP000191154">
    <property type="component" value="Unassembled WGS sequence"/>
</dbReference>
<dbReference type="FunFam" id="3.40.640.10:FF:000004">
    <property type="entry name" value="Acetylornithine aminotransferase"/>
    <property type="match status" value="1"/>
</dbReference>
<reference evidence="6 7" key="1">
    <citation type="submission" date="2016-05" db="EMBL/GenBank/DDBJ databases">
        <title>Microbial solvent formation.</title>
        <authorList>
            <person name="Poehlein A."/>
            <person name="Montoya Solano J.D."/>
            <person name="Flitsch S."/>
            <person name="Krabben P."/>
            <person name="Duerre P."/>
            <person name="Daniel R."/>
        </authorList>
    </citation>
    <scope>NUCLEOTIDE SEQUENCE [LARGE SCALE GENOMIC DNA]</scope>
    <source>
        <strain evidence="6 7">L1-8</strain>
    </source>
</reference>
<feature type="modified residue" description="N6-(pyridoxal phosphate)lysine" evidence="5">
    <location>
        <position position="250"/>
    </location>
</feature>
<dbReference type="InterPro" id="IPR005814">
    <property type="entry name" value="Aminotrans_3"/>
</dbReference>
<protein>
    <recommendedName>
        <fullName evidence="5">Acetylornithine aminotransferase</fullName>
        <shortName evidence="5">ACOAT</shortName>
        <ecNumber evidence="5">2.6.1.11</ecNumber>
    </recommendedName>
</protein>
<dbReference type="PROSITE" id="PS00600">
    <property type="entry name" value="AA_TRANSFER_CLASS_3"/>
    <property type="match status" value="1"/>
</dbReference>
<dbReference type="InterPro" id="IPR049704">
    <property type="entry name" value="Aminotrans_3_PPA_site"/>
</dbReference>
<comment type="similarity">
    <text evidence="5">Belongs to the class-III pyridoxal-phosphate-dependent aminotransferase family. ArgD subfamily.</text>
</comment>
<dbReference type="PANTHER" id="PTHR11986:SF79">
    <property type="entry name" value="ACETYLORNITHINE AMINOTRANSFERASE, MITOCHONDRIAL"/>
    <property type="match status" value="1"/>
</dbReference>
<name>A0A1S8N5Q2_CLOSA</name>
<dbReference type="PANTHER" id="PTHR11986">
    <property type="entry name" value="AMINOTRANSFERASE CLASS III"/>
    <property type="match status" value="1"/>
</dbReference>
<dbReference type="HAMAP" id="MF_01107">
    <property type="entry name" value="ArgD_aminotrans_3"/>
    <property type="match status" value="1"/>
</dbReference>
<keyword evidence="2 5" id="KW-0028">Amino-acid biosynthesis</keyword>
<dbReference type="InterPro" id="IPR015422">
    <property type="entry name" value="PyrdxlP-dep_Trfase_small"/>
</dbReference>
<evidence type="ECO:0000256" key="2">
    <source>
        <dbReference type="ARBA" id="ARBA00022605"/>
    </source>
</evidence>
<dbReference type="NCBIfam" id="NF002325">
    <property type="entry name" value="PRK01278.1"/>
    <property type="match status" value="1"/>
</dbReference>
<evidence type="ECO:0000313" key="6">
    <source>
        <dbReference type="EMBL" id="OOM11794.1"/>
    </source>
</evidence>
<comment type="catalytic activity">
    <reaction evidence="5">
        <text>N(2)-acetyl-L-ornithine + 2-oxoglutarate = N-acetyl-L-glutamate 5-semialdehyde + L-glutamate</text>
        <dbReference type="Rhea" id="RHEA:18049"/>
        <dbReference type="ChEBI" id="CHEBI:16810"/>
        <dbReference type="ChEBI" id="CHEBI:29123"/>
        <dbReference type="ChEBI" id="CHEBI:29985"/>
        <dbReference type="ChEBI" id="CHEBI:57805"/>
        <dbReference type="EC" id="2.6.1.11"/>
    </reaction>
</comment>
<keyword evidence="4 5" id="KW-0663">Pyridoxal phosphate</keyword>
<evidence type="ECO:0000256" key="4">
    <source>
        <dbReference type="ARBA" id="ARBA00022898"/>
    </source>
</evidence>
<keyword evidence="5" id="KW-0055">Arginine biosynthesis</keyword>
<dbReference type="GO" id="GO:0030170">
    <property type="term" value="F:pyridoxal phosphate binding"/>
    <property type="evidence" value="ECO:0007669"/>
    <property type="project" value="InterPro"/>
</dbReference>
<accession>A0A1S8N5Q2</accession>
<feature type="binding site" evidence="5">
    <location>
        <begin position="221"/>
        <end position="224"/>
    </location>
    <ligand>
        <name>pyridoxal 5'-phosphate</name>
        <dbReference type="ChEBI" id="CHEBI:597326"/>
    </ligand>
</feature>
<dbReference type="CDD" id="cd00610">
    <property type="entry name" value="OAT_like"/>
    <property type="match status" value="1"/>
</dbReference>
<keyword evidence="1 5" id="KW-0032">Aminotransferase</keyword>
<dbReference type="AlphaFoldDB" id="A0A1S8N5Q2"/>
<proteinExistence type="inferred from homology"/>
<dbReference type="InterPro" id="IPR015421">
    <property type="entry name" value="PyrdxlP-dep_Trfase_major"/>
</dbReference>
<dbReference type="GO" id="GO:0006526">
    <property type="term" value="P:L-arginine biosynthetic process"/>
    <property type="evidence" value="ECO:0007669"/>
    <property type="project" value="UniProtKB-UniRule"/>
</dbReference>
<comment type="caution">
    <text evidence="6">The sequence shown here is derived from an EMBL/GenBank/DDBJ whole genome shotgun (WGS) entry which is preliminary data.</text>
</comment>
<dbReference type="Pfam" id="PF00202">
    <property type="entry name" value="Aminotran_3"/>
    <property type="match status" value="1"/>
</dbReference>
<dbReference type="GO" id="GO:0042802">
    <property type="term" value="F:identical protein binding"/>
    <property type="evidence" value="ECO:0007669"/>
    <property type="project" value="TreeGrafter"/>
</dbReference>
<keyword evidence="3 5" id="KW-0808">Transferase</keyword>
<dbReference type="InterPro" id="IPR015424">
    <property type="entry name" value="PyrdxlP-dep_Trfase"/>
</dbReference>
<gene>
    <name evidence="5 6" type="primary">argD</name>
    <name evidence="6" type="ORF">CLOSAC_22210</name>
</gene>
<feature type="binding site" evidence="5">
    <location>
        <position position="139"/>
    </location>
    <ligand>
        <name>N(2)-acetyl-L-ornithine</name>
        <dbReference type="ChEBI" id="CHEBI:57805"/>
    </ligand>
</feature>
<dbReference type="UniPathway" id="UPA00068">
    <property type="reaction ID" value="UER00109"/>
</dbReference>
<comment type="miscellaneous">
    <text evidence="5">May also have succinyldiaminopimelate aminotransferase activity, thus carrying out the corresponding step in lysine biosynthesis.</text>
</comment>
<dbReference type="EC" id="2.6.1.11" evidence="5"/>
<feature type="binding site" evidence="5">
    <location>
        <position position="278"/>
    </location>
    <ligand>
        <name>N(2)-acetyl-L-ornithine</name>
        <dbReference type="ChEBI" id="CHEBI:57805"/>
    </ligand>
</feature>
<dbReference type="Gene3D" id="3.90.1150.10">
    <property type="entry name" value="Aspartate Aminotransferase, domain 1"/>
    <property type="match status" value="1"/>
</dbReference>
<dbReference type="RefSeq" id="WP_077865482.1">
    <property type="nucleotide sequence ID" value="NZ_LZYZ01000004.1"/>
</dbReference>
<dbReference type="Gene3D" id="3.40.640.10">
    <property type="entry name" value="Type I PLP-dependent aspartate aminotransferase-like (Major domain)"/>
    <property type="match status" value="1"/>
</dbReference>
<dbReference type="InterPro" id="IPR004636">
    <property type="entry name" value="AcOrn/SuccOrn_fam"/>
</dbReference>
<comment type="pathway">
    <text evidence="5">Amino-acid biosynthesis; L-arginine biosynthesis; N(2)-acetyl-L-ornithine from L-glutamate: step 4/4.</text>
</comment>
<dbReference type="GO" id="GO:0003992">
    <property type="term" value="F:N2-acetyl-L-ornithine:2-oxoglutarate 5-aminotransferase activity"/>
    <property type="evidence" value="ECO:0007669"/>
    <property type="project" value="UniProtKB-UniRule"/>
</dbReference>
<dbReference type="EMBL" id="LZYZ01000004">
    <property type="protein sequence ID" value="OOM11794.1"/>
    <property type="molecule type" value="Genomic_DNA"/>
</dbReference>
<comment type="subunit">
    <text evidence="5">Homodimer.</text>
</comment>
<evidence type="ECO:0000256" key="1">
    <source>
        <dbReference type="ARBA" id="ARBA00022576"/>
    </source>
</evidence>
<feature type="binding site" evidence="5">
    <location>
        <position position="136"/>
    </location>
    <ligand>
        <name>pyridoxal 5'-phosphate</name>
        <dbReference type="ChEBI" id="CHEBI:597326"/>
    </ligand>
</feature>